<feature type="compositionally biased region" description="Polar residues" evidence="8">
    <location>
        <begin position="36"/>
        <end position="48"/>
    </location>
</feature>
<dbReference type="InterPro" id="IPR009617">
    <property type="entry name" value="Seipin"/>
</dbReference>
<dbReference type="Pfam" id="PF06775">
    <property type="entry name" value="Seipin"/>
    <property type="match status" value="1"/>
</dbReference>
<comment type="subcellular location">
    <subcellularLocation>
        <location evidence="1">Endoplasmic reticulum membrane</location>
        <topology evidence="1">Multi-pass membrane protein</topology>
    </subcellularLocation>
</comment>
<reference evidence="10" key="3">
    <citation type="submission" date="2025-09" db="UniProtKB">
        <authorList>
            <consortium name="Ensembl"/>
        </authorList>
    </citation>
    <scope>IDENTIFICATION</scope>
</reference>
<dbReference type="GO" id="GO:0006629">
    <property type="term" value="P:lipid metabolic process"/>
    <property type="evidence" value="ECO:0007669"/>
    <property type="project" value="UniProtKB-KW"/>
</dbReference>
<keyword evidence="5 9" id="KW-1133">Transmembrane helix</keyword>
<name>A0AAQ4PFC8_GASAC</name>
<dbReference type="AlphaFoldDB" id="A0AAQ4PFC8"/>
<feature type="compositionally biased region" description="Basic and acidic residues" evidence="8">
    <location>
        <begin position="14"/>
        <end position="32"/>
    </location>
</feature>
<evidence type="ECO:0000256" key="6">
    <source>
        <dbReference type="ARBA" id="ARBA00023098"/>
    </source>
</evidence>
<keyword evidence="4" id="KW-0256">Endoplasmic reticulum</keyword>
<sequence length="499" mass="54000">MHTDVRHGRHARRSDHTVSDGHRPLMYDHRDPPPGLQSQGAEGGTTDQTRTRRKSGSDAIISTMGAVLHWVHDVASVTLLKARRTLLQAAILFCVLLLLLWVSVFLYGSFYYSYMPTVSFSTPVHFFYTSDCDASESVLCSFPTANISLIKNERDQVMAYGQPYRVSLELEMPESPVNENLGMFMVKMSCYTKGGRTVSSVGRSTMLHYRSGLLQSLSTLLFSPFFVTGMAEQKQLIEVELFSDYKTNAFQPSIGAVIEIMSKRVQIYSSQLRIHAYFTGVRYVLYNFPLTSAVIGVATNFAFLSVIVLFSYLQFVWGGLLPPEQVRVRVMMGDNTRIQQRREDARKRMEKENSQKDLGAPQVIGPANGASGAHEGGTWPPAFSAGPPEAADPPVGDAADGEEGGPPDSRASEEDGGSDASDGSKRPGEGSSSGCTSVTCAAVSPAALDPSPSGTSSGLSAHRPTLRTPSPTTGGLTQGLWPAGETGPGSDVFCSDSRR</sequence>
<feature type="region of interest" description="Disordered" evidence="8">
    <location>
        <begin position="339"/>
        <end position="499"/>
    </location>
</feature>
<feature type="compositionally biased region" description="Polar residues" evidence="8">
    <location>
        <begin position="430"/>
        <end position="439"/>
    </location>
</feature>
<feature type="transmembrane region" description="Helical" evidence="9">
    <location>
        <begin position="274"/>
        <end position="295"/>
    </location>
</feature>
<keyword evidence="3 9" id="KW-0812">Transmembrane</keyword>
<evidence type="ECO:0000256" key="7">
    <source>
        <dbReference type="ARBA" id="ARBA00023136"/>
    </source>
</evidence>
<dbReference type="GO" id="GO:0005789">
    <property type="term" value="C:endoplasmic reticulum membrane"/>
    <property type="evidence" value="ECO:0007669"/>
    <property type="project" value="UniProtKB-SubCell"/>
</dbReference>
<keyword evidence="11" id="KW-1185">Reference proteome</keyword>
<keyword evidence="6" id="KW-0443">Lipid metabolism</keyword>
<dbReference type="GeneTree" id="ENSGT00390000011639"/>
<organism evidence="10 11">
    <name type="scientific">Gasterosteus aculeatus aculeatus</name>
    <name type="common">three-spined stickleback</name>
    <dbReference type="NCBI Taxonomy" id="481459"/>
    <lineage>
        <taxon>Eukaryota</taxon>
        <taxon>Metazoa</taxon>
        <taxon>Chordata</taxon>
        <taxon>Craniata</taxon>
        <taxon>Vertebrata</taxon>
        <taxon>Euteleostomi</taxon>
        <taxon>Actinopterygii</taxon>
        <taxon>Neopterygii</taxon>
        <taxon>Teleostei</taxon>
        <taxon>Neoteleostei</taxon>
        <taxon>Acanthomorphata</taxon>
        <taxon>Eupercaria</taxon>
        <taxon>Perciformes</taxon>
        <taxon>Cottioidei</taxon>
        <taxon>Gasterosteales</taxon>
        <taxon>Gasterosteidae</taxon>
        <taxon>Gasterosteus</taxon>
    </lineage>
</organism>
<feature type="compositionally biased region" description="Low complexity" evidence="8">
    <location>
        <begin position="385"/>
        <end position="398"/>
    </location>
</feature>
<dbReference type="GO" id="GO:0140042">
    <property type="term" value="P:lipid droplet formation"/>
    <property type="evidence" value="ECO:0007669"/>
    <property type="project" value="UniProtKB-ARBA"/>
</dbReference>
<dbReference type="PANTHER" id="PTHR21212">
    <property type="entry name" value="BERNARDINELLI-SEIP CONGENITAL LIPODYSTROPHY 2 HOMOLOG BSCL2 PROTEIN"/>
    <property type="match status" value="1"/>
</dbReference>
<accession>A0AAQ4PFC8</accession>
<evidence type="ECO:0000256" key="3">
    <source>
        <dbReference type="ARBA" id="ARBA00022692"/>
    </source>
</evidence>
<evidence type="ECO:0000256" key="8">
    <source>
        <dbReference type="SAM" id="MobiDB-lite"/>
    </source>
</evidence>
<reference evidence="10" key="2">
    <citation type="submission" date="2025-08" db="UniProtKB">
        <authorList>
            <consortium name="Ensembl"/>
        </authorList>
    </citation>
    <scope>IDENTIFICATION</scope>
</reference>
<evidence type="ECO:0000256" key="5">
    <source>
        <dbReference type="ARBA" id="ARBA00022989"/>
    </source>
</evidence>
<feature type="region of interest" description="Disordered" evidence="8">
    <location>
        <begin position="1"/>
        <end position="53"/>
    </location>
</feature>
<evidence type="ECO:0000313" key="11">
    <source>
        <dbReference type="Proteomes" id="UP000007635"/>
    </source>
</evidence>
<evidence type="ECO:0000256" key="2">
    <source>
        <dbReference type="ARBA" id="ARBA00022064"/>
    </source>
</evidence>
<evidence type="ECO:0000256" key="1">
    <source>
        <dbReference type="ARBA" id="ARBA00004477"/>
    </source>
</evidence>
<proteinExistence type="predicted"/>
<feature type="compositionally biased region" description="Basic and acidic residues" evidence="8">
    <location>
        <begin position="340"/>
        <end position="355"/>
    </location>
</feature>
<evidence type="ECO:0000256" key="9">
    <source>
        <dbReference type="SAM" id="Phobius"/>
    </source>
</evidence>
<keyword evidence="7 9" id="KW-0472">Membrane</keyword>
<reference evidence="10 11" key="1">
    <citation type="journal article" date="2021" name="G3 (Bethesda)">
        <title>Improved contiguity of the threespine stickleback genome using long-read sequencing.</title>
        <authorList>
            <person name="Nath S."/>
            <person name="Shaw D.E."/>
            <person name="White M.A."/>
        </authorList>
    </citation>
    <scope>NUCLEOTIDE SEQUENCE [LARGE SCALE GENOMIC DNA]</scope>
    <source>
        <strain evidence="10 11">Lake Benthic</strain>
    </source>
</reference>
<dbReference type="CDD" id="cd23995">
    <property type="entry name" value="Seipin_BSCL2_like"/>
    <property type="match status" value="1"/>
</dbReference>
<dbReference type="Ensembl" id="ENSGACT00000059000.1">
    <property type="protein sequence ID" value="ENSGACP00000037377.1"/>
    <property type="gene ID" value="ENSGACG00000036675.1"/>
</dbReference>
<evidence type="ECO:0000256" key="4">
    <source>
        <dbReference type="ARBA" id="ARBA00022824"/>
    </source>
</evidence>
<protein>
    <recommendedName>
        <fullName evidence="2">Seipin</fullName>
    </recommendedName>
</protein>
<dbReference type="Proteomes" id="UP000007635">
    <property type="component" value="Chromosome Y"/>
</dbReference>
<evidence type="ECO:0000313" key="10">
    <source>
        <dbReference type="Ensembl" id="ENSGACP00000037377.1"/>
    </source>
</evidence>
<feature type="transmembrane region" description="Helical" evidence="9">
    <location>
        <begin position="86"/>
        <end position="107"/>
    </location>
</feature>
<dbReference type="PANTHER" id="PTHR21212:SF0">
    <property type="entry name" value="SEIPIN"/>
    <property type="match status" value="1"/>
</dbReference>